<dbReference type="EnsemblPlants" id="Pp3c4_18190V3.2">
    <property type="protein sequence ID" value="Pp3c4_18190V3.2"/>
    <property type="gene ID" value="Pp3c4_18190"/>
</dbReference>
<protein>
    <submittedName>
        <fullName evidence="2 3">Uncharacterized protein</fullName>
    </submittedName>
</protein>
<proteinExistence type="predicted"/>
<dbReference type="Proteomes" id="UP000006727">
    <property type="component" value="Chromosome 4"/>
</dbReference>
<keyword evidence="1" id="KW-0812">Transmembrane</keyword>
<dbReference type="eggNOG" id="ENOG502R62B">
    <property type="taxonomic scope" value="Eukaryota"/>
</dbReference>
<dbReference type="EMBL" id="ABEU02000004">
    <property type="protein sequence ID" value="PNR55512.1"/>
    <property type="molecule type" value="Genomic_DNA"/>
</dbReference>
<sequence length="132" mass="14351">MARALVAMENSIAGTGTLNIAVSALVFVVCVTILIGLCTGFAPHKILHDDSELDAEKLKLRNAGETFSSNLLIKRSSLRSMFSRSNNETSDNANDGGAVWQRPILRGERCKPLSFSGLVLYDEKGNRLPETK</sequence>
<feature type="transmembrane region" description="Helical" evidence="1">
    <location>
        <begin position="20"/>
        <end position="42"/>
    </location>
</feature>
<evidence type="ECO:0000313" key="3">
    <source>
        <dbReference type="EnsemblPlants" id="Pp3c4_18190V3.1"/>
    </source>
</evidence>
<gene>
    <name evidence="3" type="primary">LOC112281777</name>
    <name evidence="2" type="ORF">PHYPA_006409</name>
</gene>
<dbReference type="Gramene" id="Pp3c4_18190V3.2">
    <property type="protein sequence ID" value="Pp3c4_18190V3.2"/>
    <property type="gene ID" value="Pp3c4_18190"/>
</dbReference>
<dbReference type="Gramene" id="Pp3c4_18190V3.1">
    <property type="protein sequence ID" value="Pp3c4_18190V3.1"/>
    <property type="gene ID" value="Pp3c4_18190"/>
</dbReference>
<dbReference type="AlphaFoldDB" id="A9RJL9"/>
<keyword evidence="4" id="KW-1185">Reference proteome</keyword>
<accession>A9RJL9</accession>
<dbReference type="RefSeq" id="XP_024374421.1">
    <property type="nucleotide sequence ID" value="XM_024518653.2"/>
</dbReference>
<reference evidence="3" key="3">
    <citation type="submission" date="2020-12" db="UniProtKB">
        <authorList>
            <consortium name="EnsemblPlants"/>
        </authorList>
    </citation>
    <scope>IDENTIFICATION</scope>
</reference>
<evidence type="ECO:0000256" key="1">
    <source>
        <dbReference type="SAM" id="Phobius"/>
    </source>
</evidence>
<dbReference type="PANTHER" id="PTHR33237:SF21">
    <property type="entry name" value="TRANSMEMBRANE PROTEIN"/>
    <property type="match status" value="1"/>
</dbReference>
<dbReference type="KEGG" id="ppp:112281777"/>
<evidence type="ECO:0000313" key="2">
    <source>
        <dbReference type="EMBL" id="PNR55512.1"/>
    </source>
</evidence>
<keyword evidence="1" id="KW-1133">Transmembrane helix</keyword>
<evidence type="ECO:0000313" key="4">
    <source>
        <dbReference type="Proteomes" id="UP000006727"/>
    </source>
</evidence>
<reference evidence="2 4" key="2">
    <citation type="journal article" date="2018" name="Plant J.">
        <title>The Physcomitrella patens chromosome-scale assembly reveals moss genome structure and evolution.</title>
        <authorList>
            <person name="Lang D."/>
            <person name="Ullrich K.K."/>
            <person name="Murat F."/>
            <person name="Fuchs J."/>
            <person name="Jenkins J."/>
            <person name="Haas F.B."/>
            <person name="Piednoel M."/>
            <person name="Gundlach H."/>
            <person name="Van Bel M."/>
            <person name="Meyberg R."/>
            <person name="Vives C."/>
            <person name="Morata J."/>
            <person name="Symeonidi A."/>
            <person name="Hiss M."/>
            <person name="Muchero W."/>
            <person name="Kamisugi Y."/>
            <person name="Saleh O."/>
            <person name="Blanc G."/>
            <person name="Decker E.L."/>
            <person name="van Gessel N."/>
            <person name="Grimwood J."/>
            <person name="Hayes R.D."/>
            <person name="Graham S.W."/>
            <person name="Gunter L.E."/>
            <person name="McDaniel S.F."/>
            <person name="Hoernstein S.N.W."/>
            <person name="Larsson A."/>
            <person name="Li F.W."/>
            <person name="Perroud P.F."/>
            <person name="Phillips J."/>
            <person name="Ranjan P."/>
            <person name="Rokshar D.S."/>
            <person name="Rothfels C.J."/>
            <person name="Schneider L."/>
            <person name="Shu S."/>
            <person name="Stevenson D.W."/>
            <person name="Thummler F."/>
            <person name="Tillich M."/>
            <person name="Villarreal Aguilar J.C."/>
            <person name="Widiez T."/>
            <person name="Wong G.K."/>
            <person name="Wymore A."/>
            <person name="Zhang Y."/>
            <person name="Zimmer A.D."/>
            <person name="Quatrano R.S."/>
            <person name="Mayer K.F.X."/>
            <person name="Goodstein D."/>
            <person name="Casacuberta J.M."/>
            <person name="Vandepoele K."/>
            <person name="Reski R."/>
            <person name="Cuming A.C."/>
            <person name="Tuskan G.A."/>
            <person name="Maumus F."/>
            <person name="Salse J."/>
            <person name="Schmutz J."/>
            <person name="Rensing S.A."/>
        </authorList>
    </citation>
    <scope>NUCLEOTIDE SEQUENCE [LARGE SCALE GENOMIC DNA]</scope>
    <source>
        <strain evidence="3 4">cv. Gransden 2004</strain>
    </source>
</reference>
<dbReference type="EnsemblPlants" id="Pp3c4_18190V3.1">
    <property type="protein sequence ID" value="Pp3c4_18190V3.1"/>
    <property type="gene ID" value="Pp3c4_18190"/>
</dbReference>
<organism evidence="2">
    <name type="scientific">Physcomitrium patens</name>
    <name type="common">Spreading-leaved earth moss</name>
    <name type="synonym">Physcomitrella patens</name>
    <dbReference type="NCBI Taxonomy" id="3218"/>
    <lineage>
        <taxon>Eukaryota</taxon>
        <taxon>Viridiplantae</taxon>
        <taxon>Streptophyta</taxon>
        <taxon>Embryophyta</taxon>
        <taxon>Bryophyta</taxon>
        <taxon>Bryophytina</taxon>
        <taxon>Bryopsida</taxon>
        <taxon>Funariidae</taxon>
        <taxon>Funariales</taxon>
        <taxon>Funariaceae</taxon>
        <taxon>Physcomitrium</taxon>
    </lineage>
</organism>
<dbReference type="OrthoDB" id="755532at2759"/>
<dbReference type="GeneID" id="112281777"/>
<reference evidence="2 4" key="1">
    <citation type="journal article" date="2008" name="Science">
        <title>The Physcomitrella genome reveals evolutionary insights into the conquest of land by plants.</title>
        <authorList>
            <person name="Rensing S."/>
            <person name="Lang D."/>
            <person name="Zimmer A."/>
            <person name="Terry A."/>
            <person name="Salamov A."/>
            <person name="Shapiro H."/>
            <person name="Nishiyama T."/>
            <person name="Perroud P.-F."/>
            <person name="Lindquist E."/>
            <person name="Kamisugi Y."/>
            <person name="Tanahashi T."/>
            <person name="Sakakibara K."/>
            <person name="Fujita T."/>
            <person name="Oishi K."/>
            <person name="Shin-I T."/>
            <person name="Kuroki Y."/>
            <person name="Toyoda A."/>
            <person name="Suzuki Y."/>
            <person name="Hashimoto A."/>
            <person name="Yamaguchi K."/>
            <person name="Sugano A."/>
            <person name="Kohara Y."/>
            <person name="Fujiyama A."/>
            <person name="Anterola A."/>
            <person name="Aoki S."/>
            <person name="Ashton N."/>
            <person name="Barbazuk W.B."/>
            <person name="Barker E."/>
            <person name="Bennetzen J."/>
            <person name="Bezanilla M."/>
            <person name="Blankenship R."/>
            <person name="Cho S.H."/>
            <person name="Dutcher S."/>
            <person name="Estelle M."/>
            <person name="Fawcett J.A."/>
            <person name="Gundlach H."/>
            <person name="Hanada K."/>
            <person name="Heyl A."/>
            <person name="Hicks K.A."/>
            <person name="Hugh J."/>
            <person name="Lohr M."/>
            <person name="Mayer K."/>
            <person name="Melkozernov A."/>
            <person name="Murata T."/>
            <person name="Nelson D."/>
            <person name="Pils B."/>
            <person name="Prigge M."/>
            <person name="Reiss B."/>
            <person name="Renner T."/>
            <person name="Rombauts S."/>
            <person name="Rushton P."/>
            <person name="Sanderfoot A."/>
            <person name="Schween G."/>
            <person name="Shiu S.-H."/>
            <person name="Stueber K."/>
            <person name="Theodoulou F.L."/>
            <person name="Tu H."/>
            <person name="Van de Peer Y."/>
            <person name="Verrier P.J."/>
            <person name="Waters E."/>
            <person name="Wood A."/>
            <person name="Yang L."/>
            <person name="Cove D."/>
            <person name="Cuming A."/>
            <person name="Hasebe M."/>
            <person name="Lucas S."/>
            <person name="Mishler D.B."/>
            <person name="Reski R."/>
            <person name="Grigoriev I."/>
            <person name="Quatrano R.S."/>
            <person name="Boore J.L."/>
        </authorList>
    </citation>
    <scope>NUCLEOTIDE SEQUENCE [LARGE SCALE GENOMIC DNA]</scope>
    <source>
        <strain evidence="3 4">cv. Gransden 2004</strain>
    </source>
</reference>
<dbReference type="PANTHER" id="PTHR33237">
    <property type="entry name" value="F2P16.13 PROTEIN-RELATED"/>
    <property type="match status" value="1"/>
</dbReference>
<name>A9RJL9_PHYPA</name>
<keyword evidence="1" id="KW-0472">Membrane</keyword>
<dbReference type="FunCoup" id="A9RJL9">
    <property type="interactions" value="454"/>
</dbReference>